<evidence type="ECO:0000313" key="2">
    <source>
        <dbReference type="EMBL" id="SCQ19496.1"/>
    </source>
</evidence>
<accession>A0A1D3UH68</accession>
<feature type="transmembrane region" description="Helical" evidence="1">
    <location>
        <begin position="32"/>
        <end position="51"/>
    </location>
</feature>
<proteinExistence type="predicted"/>
<evidence type="ECO:0000256" key="1">
    <source>
        <dbReference type="SAM" id="Phobius"/>
    </source>
</evidence>
<dbReference type="OrthoDB" id="1029135at2"/>
<dbReference type="RefSeq" id="WP_074449554.1">
    <property type="nucleotide sequence ID" value="NZ_CALHNL010000057.1"/>
</dbReference>
<evidence type="ECO:0000313" key="3">
    <source>
        <dbReference type="Proteomes" id="UP000182057"/>
    </source>
</evidence>
<name>A0A1D3UH68_TANFO</name>
<dbReference type="AlphaFoldDB" id="A0A1D3UH68"/>
<protein>
    <submittedName>
        <fullName evidence="2">Uncharacterized protein</fullName>
    </submittedName>
</protein>
<sequence length="185" mass="20751">METEKKDYPVNLYAYYEANSDIEKRTNGTKKIVYYVLAAICLLLIIFPSILPLSSSLIRVIGVIGLLYFGFVAYFGGEAYYNKQSGGKIVKSAVKKFDSSAVSEEALLQMFEAGDFKGLADAAEANNQPLQLYIHEDATGKVFYLQLMKYFSSSDFRGMSEVKEVHEPEYSEVYSTIKSIRTTTS</sequence>
<dbReference type="EMBL" id="FMMM01000026">
    <property type="protein sequence ID" value="SCQ19496.1"/>
    <property type="molecule type" value="Genomic_DNA"/>
</dbReference>
<reference evidence="2 3" key="1">
    <citation type="submission" date="2016-09" db="EMBL/GenBank/DDBJ databases">
        <authorList>
            <person name="Capua I."/>
            <person name="De Benedictis P."/>
            <person name="Joannis T."/>
            <person name="Lombin L.H."/>
            <person name="Cattoli G."/>
        </authorList>
    </citation>
    <scope>NUCLEOTIDE SEQUENCE [LARGE SCALE GENOMIC DNA]</scope>
    <source>
        <strain evidence="2 3">UB20</strain>
    </source>
</reference>
<gene>
    <name evidence="2" type="ORF">TFUB20_00725</name>
</gene>
<organism evidence="2 3">
    <name type="scientific">Tannerella forsythia</name>
    <name type="common">Bacteroides forsythus</name>
    <dbReference type="NCBI Taxonomy" id="28112"/>
    <lineage>
        <taxon>Bacteria</taxon>
        <taxon>Pseudomonadati</taxon>
        <taxon>Bacteroidota</taxon>
        <taxon>Bacteroidia</taxon>
        <taxon>Bacteroidales</taxon>
        <taxon>Tannerellaceae</taxon>
        <taxon>Tannerella</taxon>
    </lineage>
</organism>
<feature type="transmembrane region" description="Helical" evidence="1">
    <location>
        <begin position="57"/>
        <end position="76"/>
    </location>
</feature>
<keyword evidence="1" id="KW-0812">Transmembrane</keyword>
<keyword evidence="1" id="KW-1133">Transmembrane helix</keyword>
<keyword evidence="1" id="KW-0472">Membrane</keyword>
<dbReference type="Proteomes" id="UP000182057">
    <property type="component" value="Unassembled WGS sequence"/>
</dbReference>